<keyword evidence="4" id="KW-0540">Nuclease</keyword>
<gene>
    <name evidence="4" type="ORF">ASAP_2539</name>
</gene>
<comment type="caution">
    <text evidence="4">The sequence shown here is derived from an EMBL/GenBank/DDBJ whole genome shotgun (WGS) entry which is preliminary data.</text>
</comment>
<dbReference type="Pfam" id="PF00149">
    <property type="entry name" value="Metallophos"/>
    <property type="match status" value="1"/>
</dbReference>
<keyword evidence="1" id="KW-0378">Hydrolase</keyword>
<evidence type="ECO:0000259" key="3">
    <source>
        <dbReference type="Pfam" id="PF00149"/>
    </source>
</evidence>
<organism evidence="4 5">
    <name type="scientific">Asaia bogorensis</name>
    <dbReference type="NCBI Taxonomy" id="91915"/>
    <lineage>
        <taxon>Bacteria</taxon>
        <taxon>Pseudomonadati</taxon>
        <taxon>Pseudomonadota</taxon>
        <taxon>Alphaproteobacteria</taxon>
        <taxon>Acetobacterales</taxon>
        <taxon>Acetobacteraceae</taxon>
        <taxon>Asaia</taxon>
    </lineage>
</organism>
<feature type="region of interest" description="Disordered" evidence="2">
    <location>
        <begin position="425"/>
        <end position="454"/>
    </location>
</feature>
<feature type="domain" description="Calcineurin-like phosphoesterase" evidence="3">
    <location>
        <begin position="10"/>
        <end position="205"/>
    </location>
</feature>
<dbReference type="InterPro" id="IPR029052">
    <property type="entry name" value="Metallo-depent_PP-like"/>
</dbReference>
<accession>A0A060QHE2</accession>
<dbReference type="PIRSF" id="PIRSF033091">
    <property type="entry name" value="Pesterase_YhaO"/>
    <property type="match status" value="1"/>
</dbReference>
<proteinExistence type="predicted"/>
<dbReference type="SUPFAM" id="SSF56300">
    <property type="entry name" value="Metallo-dependent phosphatases"/>
    <property type="match status" value="1"/>
</dbReference>
<dbReference type="Proteomes" id="UP000027583">
    <property type="component" value="Unassembled WGS sequence"/>
</dbReference>
<dbReference type="GO" id="GO:0004527">
    <property type="term" value="F:exonuclease activity"/>
    <property type="evidence" value="ECO:0007669"/>
    <property type="project" value="UniProtKB-KW"/>
</dbReference>
<dbReference type="InterPro" id="IPR014576">
    <property type="entry name" value="Pesterase_YhaO"/>
</dbReference>
<dbReference type="AlphaFoldDB" id="A0A060QHE2"/>
<reference evidence="4 5" key="2">
    <citation type="journal article" date="2014" name="PLoS ONE">
        <title>Evolution of mitochondria reconstructed from the energy metabolism of living bacteria.</title>
        <authorList>
            <person name="Degli Esposti M."/>
            <person name="Chouaia B."/>
            <person name="Comandatore F."/>
            <person name="Crotti E."/>
            <person name="Sassera D."/>
            <person name="Lievens P.M."/>
            <person name="Daffonchio D."/>
            <person name="Bandi C."/>
        </authorList>
    </citation>
    <scope>NUCLEOTIDE SEQUENCE [LARGE SCALE GENOMIC DNA]</scope>
    <source>
        <strain evidence="4 5">SF2.1</strain>
    </source>
</reference>
<dbReference type="InterPro" id="IPR004843">
    <property type="entry name" value="Calcineurin-like_PHP"/>
</dbReference>
<dbReference type="EMBL" id="CBLX010000021">
    <property type="protein sequence ID" value="CDG40584.1"/>
    <property type="molecule type" value="Genomic_DNA"/>
</dbReference>
<sequence length="454" mass="49859">MRYNAVMSSFRFLHAADLHLDSPLRGLERHDGLSMERIRDASRRALDNMVEIAISHDVAFVVIAGDLYDGNWKTISTGRYMAQALGRLIRHGIRVFLLQGNHDAASILTRDLPLQQGIDRFPSRKPGSFLIDSLGVALHGQSFADRHVPHDMTPAYPAPVEGYFNIGVLHTSLSGHGEHETYAPCTPDGLRAKAYDYWALGHVHERMILDNGTPIVYPGVLQGRHIRETGEKGVVLVTVENHRVTSIDPLPCDVVRWVETRFDCANLTHEPDLHQHLGTLFQDIARAHPDHLCVLRLVLCGQTALHDTLRRQGASLRETIQHLAAMSGGEIELEKLVLDTAPLTAPGSGTPDGVLPDDSALSALIHRATQDAALLDDISRDLDLCLKTLNLGEIAPDSLLDHIERRDWAAILPGLENALCEKLSGHSGNEASHEAEYDPKGLSTLRGGTQGETP</sequence>
<reference evidence="4 5" key="1">
    <citation type="journal article" date="2014" name="Genome Biol. Evol.">
        <title>Acetic acid bacteria genomes reveal functional traits for adaptation to life in insect guts.</title>
        <authorList>
            <person name="Chouaia B."/>
            <person name="Gaiarsa S."/>
            <person name="Crotti E."/>
            <person name="Comandatore F."/>
            <person name="Degli Esposti M."/>
            <person name="Ricci I."/>
            <person name="Alma A."/>
            <person name="Favia G."/>
            <person name="Bandi C."/>
            <person name="Daffonchio D."/>
        </authorList>
    </citation>
    <scope>NUCLEOTIDE SEQUENCE [LARGE SCALE GENOMIC DNA]</scope>
    <source>
        <strain evidence="4 5">SF2.1</strain>
    </source>
</reference>
<dbReference type="InterPro" id="IPR050535">
    <property type="entry name" value="DNA_Repair-Maintenance_Comp"/>
</dbReference>
<dbReference type="InterPro" id="IPR041796">
    <property type="entry name" value="Mre11_N"/>
</dbReference>
<protein>
    <submittedName>
        <fullName evidence="4">DNA repair exonuclease family protein YhaO</fullName>
    </submittedName>
</protein>
<evidence type="ECO:0000313" key="4">
    <source>
        <dbReference type="EMBL" id="CDG40584.1"/>
    </source>
</evidence>
<dbReference type="Gene3D" id="3.60.21.10">
    <property type="match status" value="1"/>
</dbReference>
<evidence type="ECO:0000256" key="2">
    <source>
        <dbReference type="SAM" id="MobiDB-lite"/>
    </source>
</evidence>
<evidence type="ECO:0000256" key="1">
    <source>
        <dbReference type="ARBA" id="ARBA00022801"/>
    </source>
</evidence>
<dbReference type="CDD" id="cd00840">
    <property type="entry name" value="MPP_Mre11_N"/>
    <property type="match status" value="1"/>
</dbReference>
<evidence type="ECO:0000313" key="5">
    <source>
        <dbReference type="Proteomes" id="UP000027583"/>
    </source>
</evidence>
<keyword evidence="4" id="KW-0269">Exonuclease</keyword>
<dbReference type="PANTHER" id="PTHR30337">
    <property type="entry name" value="COMPONENT OF ATP-DEPENDENT DSDNA EXONUCLEASE"/>
    <property type="match status" value="1"/>
</dbReference>
<dbReference type="eggNOG" id="COG0420">
    <property type="taxonomic scope" value="Bacteria"/>
</dbReference>
<dbReference type="PANTHER" id="PTHR30337:SF7">
    <property type="entry name" value="PHOSPHOESTERASE"/>
    <property type="match status" value="1"/>
</dbReference>
<name>A0A060QHE2_9PROT</name>